<dbReference type="PANTHER" id="PTHR36100:SF1">
    <property type="entry name" value="BUD SITE SELECTION PROTEIN 4"/>
    <property type="match status" value="1"/>
</dbReference>
<dbReference type="EMBL" id="CAJPDS010000013">
    <property type="protein sequence ID" value="CAF9913559.1"/>
    <property type="molecule type" value="Genomic_DNA"/>
</dbReference>
<feature type="compositionally biased region" description="Basic and acidic residues" evidence="4">
    <location>
        <begin position="758"/>
        <end position="770"/>
    </location>
</feature>
<gene>
    <name evidence="6" type="primary">BUD4</name>
    <name evidence="6" type="ORF">HETSPECPRED_001596</name>
</gene>
<feature type="domain" description="PH" evidence="5">
    <location>
        <begin position="1327"/>
        <end position="1448"/>
    </location>
</feature>
<feature type="compositionally biased region" description="Pro residues" evidence="4">
    <location>
        <begin position="772"/>
        <end position="782"/>
    </location>
</feature>
<feature type="coiled-coil region" evidence="3">
    <location>
        <begin position="1179"/>
        <end position="1207"/>
    </location>
</feature>
<feature type="region of interest" description="Disordered" evidence="4">
    <location>
        <begin position="958"/>
        <end position="1036"/>
    </location>
</feature>
<feature type="compositionally biased region" description="Polar residues" evidence="4">
    <location>
        <begin position="168"/>
        <end position="179"/>
    </location>
</feature>
<evidence type="ECO:0000313" key="6">
    <source>
        <dbReference type="EMBL" id="CAF9913559.1"/>
    </source>
</evidence>
<dbReference type="InterPro" id="IPR012966">
    <property type="entry name" value="AHD"/>
</dbReference>
<evidence type="ECO:0000313" key="7">
    <source>
        <dbReference type="Proteomes" id="UP000664521"/>
    </source>
</evidence>
<evidence type="ECO:0000259" key="5">
    <source>
        <dbReference type="PROSITE" id="PS50003"/>
    </source>
</evidence>
<dbReference type="GO" id="GO:0005525">
    <property type="term" value="F:GTP binding"/>
    <property type="evidence" value="ECO:0007669"/>
    <property type="project" value="TreeGrafter"/>
</dbReference>
<dbReference type="Pfam" id="PF00169">
    <property type="entry name" value="PH"/>
    <property type="match status" value="1"/>
</dbReference>
<feature type="compositionally biased region" description="Low complexity" evidence="4">
    <location>
        <begin position="1469"/>
        <end position="1483"/>
    </location>
</feature>
<feature type="compositionally biased region" description="Basic and acidic residues" evidence="4">
    <location>
        <begin position="458"/>
        <end position="470"/>
    </location>
</feature>
<keyword evidence="7" id="KW-1185">Reference proteome</keyword>
<sequence length="1532" mass="169129">MSQPIQPLRIQKNAPASSPLKMSAPPARPLAELSPMAQRRNSPSYNQVSKKPILTENSSPFDSSPLASNSPRLYWQSRDPASPTRFKTENRNPGEQRDDSPSPSKRSSIENLKRASRVKNSNMFAREHKQEYDPSSSPMIERPLASGRPLSVQAQGNAYGGKGIDGLRNQQQADSSNIPLHSPIKIPGKLDFNPQPSPIPAKIPLSPAKSSLSSKSRYAQPQVYDPESGIWSDEDETSTERQLPPGKSLHRHAKSVTFDAAPPQVNEYEMTTPDPSSVASGSREGSYDSGDNEDEESFNRDSSIEHDDSFDASLEDTQKTPVVLPEDWRFMSPEVANDDLAAHVEDPFDDKGTHSAPVTSQPSAINARSSPTRTDSVNSNGDRRPLPPLPGLGMPVFPRARSDSNNSLSATAERASSAQRILPTPPQPASITKSEIQGMGGCSMSIEDRLHLMMIQDEDSRKSPGEEQRERRLRRGVHSSTPEKEIDQHASDIQIYEDEMEDNDAVADLEEYKLPPRISRESILRKVKSKREMLDSTNDEAFLPSSTLRPSLEGCNVDNIDPDTPLPSLETAAMPPYDDDDVFIKQEDDELSEVDVYSIPDLYSQHLQAEAHTGYIDGHPGADKQELAPMEDDDQSHYSRDSKSEEQRDLSLADFAGDEEHPTPRAGSPIQAPESSKQKTSNRMSLPQFASMLGEQDFGLGLDSYLTPSPPLAQEPAKLTLSSESMIEYEEPVQRPSTPVEQLEPPKFPGQGYESDEEPRTPDSVIRHPIAESPPPDSPSVPEPIATIKAPGGKLKTRPSITPADVQAMAETRRQVSNELPPVPTVPVQHQSRPSVIPEAETTILEDGSEPVVDGIFAENEPHKQQKRKSSLIPLDVPVSANEGLGFGLDKEFDRVIEAQKVASHFLSPVNASHPWSPGTAEHIGGQEFRPFSESFANKPMRSQKGYLMRQNTKVVVASSASHESAQDAAESQGQTARGTRSAGNSPRKPSQQTWTTEPWNGKIRRKSVRLSGGSPQKKQLGGPAPPLPGQPSNVATSLDSVAEDQMINGEDYEEGTERGRLFVKVLRVKDLDLPLPKGPYFSNSEPEPQADKDAGERSYFALTLDNGLHCVTTAWLELGKTAPIGQEFELVVLNDLEFQLTLQSKLEEPKAKPIYESPTKLARTPKASTFSRVFASPKKRKELELKQQAEAQRAEERRQQEAQAKRRAAQPTAWDLLHGLVAKDGSFARSYICLKDHETNAYGRPYTVDIPCFNEWATEETHNMSSVKSKRSTTSTGVQRKAPYRIGKLELQLLFVPKPKGAKDEDMPKSMNACIRELKEAEANSTKFHEGHLSQQGGDCPFWRRRFFTLNGSKFTAYHEATRQPRATINLAKASKLIDDKTSLMQKEASGKGGGRRKSAFAEEEEGYMFVEEGFRIRFANGETIDFYADSAAEKDGWMKVLADVVGKDTNRSKQWTDLVLAKHRVTSSQSAQAAHQAPKSAPNRPAPPTPAKSDPRRSEAPPPVEKDARHSMIEARRANNASKKTKSMIF</sequence>
<reference evidence="6" key="1">
    <citation type="submission" date="2021-03" db="EMBL/GenBank/DDBJ databases">
        <authorList>
            <person name="Tagirdzhanova G."/>
        </authorList>
    </citation>
    <scope>NUCLEOTIDE SEQUENCE</scope>
</reference>
<name>A0A8H3EY59_9LECA</name>
<feature type="compositionally biased region" description="Acidic residues" evidence="4">
    <location>
        <begin position="577"/>
        <end position="589"/>
    </location>
</feature>
<dbReference type="InterPro" id="IPR011993">
    <property type="entry name" value="PH-like_dom_sf"/>
</dbReference>
<organism evidence="6 7">
    <name type="scientific">Heterodermia speciosa</name>
    <dbReference type="NCBI Taxonomy" id="116794"/>
    <lineage>
        <taxon>Eukaryota</taxon>
        <taxon>Fungi</taxon>
        <taxon>Dikarya</taxon>
        <taxon>Ascomycota</taxon>
        <taxon>Pezizomycotina</taxon>
        <taxon>Lecanoromycetes</taxon>
        <taxon>OSLEUM clade</taxon>
        <taxon>Lecanoromycetidae</taxon>
        <taxon>Caliciales</taxon>
        <taxon>Physciaceae</taxon>
        <taxon>Heterodermia</taxon>
    </lineage>
</organism>
<dbReference type="InterPro" id="IPR052007">
    <property type="entry name" value="Bud4"/>
</dbReference>
<feature type="compositionally biased region" description="Polar residues" evidence="4">
    <location>
        <begin position="970"/>
        <end position="999"/>
    </location>
</feature>
<dbReference type="PANTHER" id="PTHR36100">
    <property type="entry name" value="BUD SITE SELECTION PROTEIN 4"/>
    <property type="match status" value="1"/>
</dbReference>
<feature type="compositionally biased region" description="Basic and acidic residues" evidence="4">
    <location>
        <begin position="635"/>
        <end position="651"/>
    </location>
</feature>
<keyword evidence="2" id="KW-0131">Cell cycle</keyword>
<feature type="compositionally biased region" description="Basic and acidic residues" evidence="4">
    <location>
        <begin position="86"/>
        <end position="100"/>
    </location>
</feature>
<keyword evidence="3" id="KW-0175">Coiled coil</keyword>
<dbReference type="InterPro" id="IPR001849">
    <property type="entry name" value="PH_domain"/>
</dbReference>
<feature type="region of interest" description="Disordered" evidence="4">
    <location>
        <begin position="817"/>
        <end position="836"/>
    </location>
</feature>
<proteinExistence type="predicted"/>
<dbReference type="SMART" id="SM00233">
    <property type="entry name" value="PH"/>
    <property type="match status" value="1"/>
</dbReference>
<feature type="region of interest" description="Disordered" evidence="4">
    <location>
        <begin position="340"/>
        <end position="438"/>
    </location>
</feature>
<feature type="region of interest" description="Disordered" evidence="4">
    <location>
        <begin position="456"/>
        <end position="491"/>
    </location>
</feature>
<feature type="compositionally biased region" description="Basic and acidic residues" evidence="4">
    <location>
        <begin position="481"/>
        <end position="490"/>
    </location>
</feature>
<feature type="compositionally biased region" description="Polar residues" evidence="4">
    <location>
        <begin position="673"/>
        <end position="685"/>
    </location>
</feature>
<accession>A0A8H3EY59</accession>
<keyword evidence="1" id="KW-0132">Cell division</keyword>
<dbReference type="Pfam" id="PF08174">
    <property type="entry name" value="Anillin"/>
    <property type="match status" value="1"/>
</dbReference>
<feature type="region of interest" description="Disordered" evidence="4">
    <location>
        <begin position="553"/>
        <end position="589"/>
    </location>
</feature>
<dbReference type="GO" id="GO:0051301">
    <property type="term" value="P:cell division"/>
    <property type="evidence" value="ECO:0007669"/>
    <property type="project" value="UniProtKB-KW"/>
</dbReference>
<feature type="region of interest" description="Disordered" evidence="4">
    <location>
        <begin position="1466"/>
        <end position="1532"/>
    </location>
</feature>
<dbReference type="Gene3D" id="2.30.29.30">
    <property type="entry name" value="Pleckstrin-homology domain (PH domain)/Phosphotyrosine-binding domain (PTB)"/>
    <property type="match status" value="1"/>
</dbReference>
<comment type="caution">
    <text evidence="6">The sequence shown here is derived from an EMBL/GenBank/DDBJ whole genome shotgun (WGS) entry which is preliminary data.</text>
</comment>
<dbReference type="CDD" id="cd13278">
    <property type="entry name" value="PH_Bud4"/>
    <property type="match status" value="1"/>
</dbReference>
<dbReference type="SUPFAM" id="SSF50729">
    <property type="entry name" value="PH domain-like"/>
    <property type="match status" value="1"/>
</dbReference>
<evidence type="ECO:0000256" key="2">
    <source>
        <dbReference type="ARBA" id="ARBA00023306"/>
    </source>
</evidence>
<dbReference type="OrthoDB" id="2123378at2759"/>
<feature type="compositionally biased region" description="Polar residues" evidence="4">
    <location>
        <begin position="39"/>
        <end position="71"/>
    </location>
</feature>
<feature type="compositionally biased region" description="Basic and acidic residues" evidence="4">
    <location>
        <begin position="340"/>
        <end position="353"/>
    </location>
</feature>
<feature type="compositionally biased region" description="Basic and acidic residues" evidence="4">
    <location>
        <begin position="297"/>
        <end position="309"/>
    </location>
</feature>
<feature type="compositionally biased region" description="Polar residues" evidence="4">
    <location>
        <begin position="403"/>
        <end position="419"/>
    </location>
</feature>
<dbReference type="PROSITE" id="PS50003">
    <property type="entry name" value="PH_DOMAIN"/>
    <property type="match status" value="1"/>
</dbReference>
<evidence type="ECO:0000256" key="4">
    <source>
        <dbReference type="SAM" id="MobiDB-lite"/>
    </source>
</evidence>
<feature type="region of interest" description="Disordered" evidence="4">
    <location>
        <begin position="610"/>
        <end position="801"/>
    </location>
</feature>
<protein>
    <submittedName>
        <fullName evidence="6">Bud site selection protein bud4</fullName>
    </submittedName>
</protein>
<feature type="region of interest" description="Disordered" evidence="4">
    <location>
        <begin position="1"/>
        <end position="327"/>
    </location>
</feature>
<feature type="compositionally biased region" description="Polar residues" evidence="4">
    <location>
        <begin position="356"/>
        <end position="380"/>
    </location>
</feature>
<dbReference type="Proteomes" id="UP000664521">
    <property type="component" value="Unassembled WGS sequence"/>
</dbReference>
<feature type="compositionally biased region" description="Low complexity" evidence="4">
    <location>
        <begin position="204"/>
        <end position="216"/>
    </location>
</feature>
<evidence type="ECO:0000256" key="1">
    <source>
        <dbReference type="ARBA" id="ARBA00022618"/>
    </source>
</evidence>
<evidence type="ECO:0000256" key="3">
    <source>
        <dbReference type="SAM" id="Coils"/>
    </source>
</evidence>
<feature type="compositionally biased region" description="Basic and acidic residues" evidence="4">
    <location>
        <begin position="1495"/>
        <end position="1519"/>
    </location>
</feature>
<dbReference type="FunFam" id="2.30.29.30:FF:000311">
    <property type="entry name" value="GTP binding protein (Bud4)"/>
    <property type="match status" value="1"/>
</dbReference>